<reference evidence="1 2" key="1">
    <citation type="submission" date="2019-07" db="EMBL/GenBank/DDBJ databases">
        <title>Paenibacillus ottowii sp. nov. isolated from a fermentation system processing bovine manure.</title>
        <authorList>
            <person name="Velazquez L.F."/>
            <person name="Rajbanshi S."/>
            <person name="Guan S."/>
            <person name="Hinchee M."/>
            <person name="Welsh A."/>
        </authorList>
    </citation>
    <scope>NUCLEOTIDE SEQUENCE [LARGE SCALE GENOMIC DNA]</scope>
    <source>
        <strain evidence="1 2">MS2379</strain>
    </source>
</reference>
<sequence length="67" mass="7630">MTTKQPDSVRNPEALNETIIIAREEETKPYLQFIPGIASLKELNLTGIEPILPPAYKRRPSRDLILE</sequence>
<gene>
    <name evidence="1" type="ORF">FKV70_21605</name>
</gene>
<evidence type="ECO:0000313" key="1">
    <source>
        <dbReference type="EMBL" id="TQR96599.1"/>
    </source>
</evidence>
<dbReference type="Proteomes" id="UP000319219">
    <property type="component" value="Unassembled WGS sequence"/>
</dbReference>
<evidence type="ECO:0000313" key="2">
    <source>
        <dbReference type="Proteomes" id="UP000319219"/>
    </source>
</evidence>
<accession>A0ABY3B0F6</accession>
<keyword evidence="2" id="KW-1185">Reference proteome</keyword>
<dbReference type="EMBL" id="VIJZ01000011">
    <property type="protein sequence ID" value="TQR96599.1"/>
    <property type="molecule type" value="Genomic_DNA"/>
</dbReference>
<proteinExistence type="predicted"/>
<name>A0ABY3B0F6_9BACL</name>
<comment type="caution">
    <text evidence="1">The sequence shown here is derived from an EMBL/GenBank/DDBJ whole genome shotgun (WGS) entry which is preliminary data.</text>
</comment>
<dbReference type="RefSeq" id="WP_142614349.1">
    <property type="nucleotide sequence ID" value="NZ_VIJZ01000011.1"/>
</dbReference>
<organism evidence="1 2">
    <name type="scientific">Paenibacillus ottowii</name>
    <dbReference type="NCBI Taxonomy" id="2315729"/>
    <lineage>
        <taxon>Bacteria</taxon>
        <taxon>Bacillati</taxon>
        <taxon>Bacillota</taxon>
        <taxon>Bacilli</taxon>
        <taxon>Bacillales</taxon>
        <taxon>Paenibacillaceae</taxon>
        <taxon>Paenibacillus</taxon>
    </lineage>
</organism>
<protein>
    <submittedName>
        <fullName evidence="1">Uncharacterized protein</fullName>
    </submittedName>
</protein>